<protein>
    <recommendedName>
        <fullName evidence="3">Delta-aminolevulinic acid dehydratase</fullName>
    </recommendedName>
</protein>
<dbReference type="SUPFAM" id="SSF48239">
    <property type="entry name" value="Terpenoid cyclases/Protein prenyltransferases"/>
    <property type="match status" value="1"/>
</dbReference>
<comment type="caution">
    <text evidence="1">The sequence shown here is derived from an EMBL/GenBank/DDBJ whole genome shotgun (WGS) entry which is preliminary data.</text>
</comment>
<dbReference type="EMBL" id="JAOTIF010000015">
    <property type="protein sequence ID" value="MCU7550844.1"/>
    <property type="molecule type" value="Genomic_DNA"/>
</dbReference>
<reference evidence="1" key="2">
    <citation type="submission" date="2023-04" db="EMBL/GenBank/DDBJ databases">
        <title>Paracnuella aquatica gen. nov., sp. nov., a member of the family Chitinophagaceae isolated from a hot spring.</title>
        <authorList>
            <person name="Wang C."/>
        </authorList>
    </citation>
    <scope>NUCLEOTIDE SEQUENCE</scope>
    <source>
        <strain evidence="1">LB-8</strain>
    </source>
</reference>
<proteinExistence type="predicted"/>
<name>A0A9X2XPG7_9BACT</name>
<dbReference type="Gene3D" id="1.50.10.20">
    <property type="match status" value="1"/>
</dbReference>
<gene>
    <name evidence="1" type="ORF">OCK74_17120</name>
</gene>
<evidence type="ECO:0000313" key="1">
    <source>
        <dbReference type="EMBL" id="MCU7550844.1"/>
    </source>
</evidence>
<reference evidence="1" key="1">
    <citation type="submission" date="2022-09" db="EMBL/GenBank/DDBJ databases">
        <authorList>
            <person name="Yuan C."/>
            <person name="Ke Z."/>
        </authorList>
    </citation>
    <scope>NUCLEOTIDE SEQUENCE</scope>
    <source>
        <strain evidence="1">LB-8</strain>
    </source>
</reference>
<dbReference type="AlphaFoldDB" id="A0A9X2XPG7"/>
<dbReference type="RefSeq" id="WP_279298281.1">
    <property type="nucleotide sequence ID" value="NZ_JAOTIF010000015.1"/>
</dbReference>
<sequence length="386" mass="45575">MDNNFELSFKRLSDYCEKENYKGWDPFDGLSSKVFKSIPLIRGNRFFRLAWIQFFKLSPINFRRFALVPKEHNAKGLALFLTGYYNLYKHQPKEEYKKKIIFFADKLINLQNPNFSGSCWGYYFDWQARAFFQPANTPTVVATSFVADALWNAYEITGNNIYFETALSSVNFVLHDLNRTYDKQGNFAFSYSPMDQTQVFNASLLGARLLARAYSFTKEEHLKEEARKAVQFVCNYQQPNGAWAYGTLPFHDWIDNFHTGFNLECIYEYGQYTGDHSFNGNVDKGFDYYINTFFCNDGSAKYYSNRLYPIDIHAPAQLIATLVRLNRFDEYKNLAEKVMNWTINNMQDKAGYFYYQVKRRLSSNVPYMRWAQAWMFYAMCFYKNNI</sequence>
<organism evidence="1 2">
    <name type="scientific">Paraflavisolibacter caeni</name>
    <dbReference type="NCBI Taxonomy" id="2982496"/>
    <lineage>
        <taxon>Bacteria</taxon>
        <taxon>Pseudomonadati</taxon>
        <taxon>Bacteroidota</taxon>
        <taxon>Chitinophagia</taxon>
        <taxon>Chitinophagales</taxon>
        <taxon>Chitinophagaceae</taxon>
        <taxon>Paraflavisolibacter</taxon>
    </lineage>
</organism>
<keyword evidence="2" id="KW-1185">Reference proteome</keyword>
<dbReference type="Proteomes" id="UP001155483">
    <property type="component" value="Unassembled WGS sequence"/>
</dbReference>
<accession>A0A9X2XPG7</accession>
<evidence type="ECO:0000313" key="2">
    <source>
        <dbReference type="Proteomes" id="UP001155483"/>
    </source>
</evidence>
<evidence type="ECO:0008006" key="3">
    <source>
        <dbReference type="Google" id="ProtNLM"/>
    </source>
</evidence>
<dbReference type="InterPro" id="IPR008930">
    <property type="entry name" value="Terpenoid_cyclase/PrenylTrfase"/>
</dbReference>